<keyword evidence="5 10" id="KW-0812">Transmembrane</keyword>
<dbReference type="InterPro" id="IPR022751">
    <property type="entry name" value="Alpha_mannosyltransferase"/>
</dbReference>
<keyword evidence="6" id="KW-0735">Signal-anchor</keyword>
<comment type="subcellular location">
    <subcellularLocation>
        <location evidence="1">Membrane</location>
        <topology evidence="1">Single-pass type II membrane protein</topology>
    </subcellularLocation>
</comment>
<keyword evidence="4" id="KW-0808">Transferase</keyword>
<sequence>MKSTCIDVDASKDTWDYESCKGHVDQNGTSTLQKKKTVRTTKLPFFSWMAQKYKGHTDLLRRPKIRKCMAALLLVSVISLTFICVISNLNSPLFYDYSSVSEESRQPNPNTTEAQIAHTITTLESLNSNNIRPVSNDFVALGKLAREFQRAFDIYYQLTVYDYNTLAQRNIEKELLLFEERMYPWVIRGPMHKSSLESLLKSKGRGIVMTTGSKYALVAKHAITTMQFAGCNLPIEIMYCGDEDLGESEAAMLRSLPFVRLIDLRSVLGIGTCRKGWENKPFSVLASSFREVILMDTDALFFQSPDTLFDTKGYNETGTILYRDRTLAFGTYGRGPALKTLMGELAKPFINDLLYKENRVMNGKSSEEIDSGVVVWDKLRAMPAILLTCLLNESPFGDVVYQGTYGDKESYWLAHETLRIPFSIGQGNGGAIGVLAKDGDGGDKVCGGLYHPDDFGNPLWFNGGIGSRVPAKSLEILEPKYWATESSASNIDWDVAKFPFCMRGKMGAPNNHTGTRIGMLTPSERVASDKMVELWIKLFQL</sequence>
<feature type="transmembrane region" description="Helical" evidence="10">
    <location>
        <begin position="69"/>
        <end position="89"/>
    </location>
</feature>
<organism evidence="11 12">
    <name type="scientific">Batrachochytrium salamandrivorans</name>
    <dbReference type="NCBI Taxonomy" id="1357716"/>
    <lineage>
        <taxon>Eukaryota</taxon>
        <taxon>Fungi</taxon>
        <taxon>Fungi incertae sedis</taxon>
        <taxon>Chytridiomycota</taxon>
        <taxon>Chytridiomycota incertae sedis</taxon>
        <taxon>Chytridiomycetes</taxon>
        <taxon>Rhizophydiales</taxon>
        <taxon>Rhizophydiales incertae sedis</taxon>
        <taxon>Batrachochytrium</taxon>
    </lineage>
</organism>
<evidence type="ECO:0000256" key="2">
    <source>
        <dbReference type="ARBA" id="ARBA00009105"/>
    </source>
</evidence>
<evidence type="ECO:0000256" key="5">
    <source>
        <dbReference type="ARBA" id="ARBA00022692"/>
    </source>
</evidence>
<dbReference type="PANTHER" id="PTHR31392">
    <property type="entry name" value="ALPHA-1,3-MANNOSYLTRANSFERASE MNN1-RELATED"/>
    <property type="match status" value="1"/>
</dbReference>
<evidence type="ECO:0000256" key="6">
    <source>
        <dbReference type="ARBA" id="ARBA00022968"/>
    </source>
</evidence>
<comment type="similarity">
    <text evidence="2">Belongs to the MNN1/MNT family.</text>
</comment>
<dbReference type="EMBL" id="JAFCIX010000527">
    <property type="protein sequence ID" value="KAH6588255.1"/>
    <property type="molecule type" value="Genomic_DNA"/>
</dbReference>
<evidence type="ECO:0008006" key="13">
    <source>
        <dbReference type="Google" id="ProtNLM"/>
    </source>
</evidence>
<dbReference type="InterPro" id="IPR029044">
    <property type="entry name" value="Nucleotide-diphossugar_trans"/>
</dbReference>
<keyword evidence="3" id="KW-0328">Glycosyltransferase</keyword>
<evidence type="ECO:0000256" key="1">
    <source>
        <dbReference type="ARBA" id="ARBA00004606"/>
    </source>
</evidence>
<evidence type="ECO:0000256" key="4">
    <source>
        <dbReference type="ARBA" id="ARBA00022679"/>
    </source>
</evidence>
<name>A0ABQ8EXS6_9FUNG</name>
<evidence type="ECO:0000256" key="7">
    <source>
        <dbReference type="ARBA" id="ARBA00022989"/>
    </source>
</evidence>
<reference evidence="11 12" key="1">
    <citation type="submission" date="2021-02" db="EMBL/GenBank/DDBJ databases">
        <title>Variation within the Batrachochytrium salamandrivorans European outbreak.</title>
        <authorList>
            <person name="Kelly M."/>
            <person name="Pasmans F."/>
            <person name="Shea T.P."/>
            <person name="Munoz J.F."/>
            <person name="Carranza S."/>
            <person name="Cuomo C.A."/>
            <person name="Martel A."/>
        </authorList>
    </citation>
    <scope>NUCLEOTIDE SEQUENCE [LARGE SCALE GENOMIC DNA]</scope>
    <source>
        <strain evidence="11 12">AMFP18/2</strain>
    </source>
</reference>
<evidence type="ECO:0000256" key="3">
    <source>
        <dbReference type="ARBA" id="ARBA00022676"/>
    </source>
</evidence>
<dbReference type="Pfam" id="PF11051">
    <property type="entry name" value="Mannosyl_trans3"/>
    <property type="match status" value="1"/>
</dbReference>
<keyword evidence="7 10" id="KW-1133">Transmembrane helix</keyword>
<comment type="caution">
    <text evidence="11">The sequence shown here is derived from an EMBL/GenBank/DDBJ whole genome shotgun (WGS) entry which is preliminary data.</text>
</comment>
<keyword evidence="12" id="KW-1185">Reference proteome</keyword>
<evidence type="ECO:0000313" key="12">
    <source>
        <dbReference type="Proteomes" id="UP001648503"/>
    </source>
</evidence>
<accession>A0ABQ8EXS6</accession>
<dbReference type="SUPFAM" id="SSF53448">
    <property type="entry name" value="Nucleotide-diphospho-sugar transferases"/>
    <property type="match status" value="1"/>
</dbReference>
<gene>
    <name evidence="11" type="ORF">BASA50_010806</name>
</gene>
<proteinExistence type="inferred from homology"/>
<dbReference type="PANTHER" id="PTHR31392:SF1">
    <property type="entry name" value="ALPHA-1,3-MANNOSYLTRANSFERASE MNN1-RELATED"/>
    <property type="match status" value="1"/>
</dbReference>
<evidence type="ECO:0000256" key="8">
    <source>
        <dbReference type="ARBA" id="ARBA00023136"/>
    </source>
</evidence>
<protein>
    <recommendedName>
        <fullName evidence="13">Nucleotide-diphospho-sugar transferase domain-containing protein</fullName>
    </recommendedName>
</protein>
<evidence type="ECO:0000256" key="9">
    <source>
        <dbReference type="ARBA" id="ARBA00023180"/>
    </source>
</evidence>
<dbReference type="Proteomes" id="UP001648503">
    <property type="component" value="Unassembled WGS sequence"/>
</dbReference>
<evidence type="ECO:0000256" key="10">
    <source>
        <dbReference type="SAM" id="Phobius"/>
    </source>
</evidence>
<keyword evidence="8 10" id="KW-0472">Membrane</keyword>
<evidence type="ECO:0000313" key="11">
    <source>
        <dbReference type="EMBL" id="KAH6588255.1"/>
    </source>
</evidence>
<keyword evidence="9" id="KW-0325">Glycoprotein</keyword>